<dbReference type="GO" id="GO:0046872">
    <property type="term" value="F:metal ion binding"/>
    <property type="evidence" value="ECO:0007669"/>
    <property type="project" value="UniProtKB-KW"/>
</dbReference>
<feature type="binding site" description="axial binding residue" evidence="6">
    <location>
        <position position="51"/>
    </location>
    <ligand>
        <name>heme c</name>
        <dbReference type="ChEBI" id="CHEBI:61717"/>
        <label>1</label>
    </ligand>
    <ligandPart>
        <name>Fe</name>
        <dbReference type="ChEBI" id="CHEBI:18248"/>
    </ligandPart>
</feature>
<protein>
    <submittedName>
        <fullName evidence="8">Cytochrome C</fullName>
    </submittedName>
</protein>
<organism evidence="8 9">
    <name type="scientific">Geobacter pickeringii</name>
    <dbReference type="NCBI Taxonomy" id="345632"/>
    <lineage>
        <taxon>Bacteria</taxon>
        <taxon>Pseudomonadati</taxon>
        <taxon>Thermodesulfobacteriota</taxon>
        <taxon>Desulfuromonadia</taxon>
        <taxon>Geobacterales</taxon>
        <taxon>Geobacteraceae</taxon>
        <taxon>Geobacter</taxon>
    </lineage>
</organism>
<evidence type="ECO:0000256" key="4">
    <source>
        <dbReference type="ARBA" id="ARBA00022982"/>
    </source>
</evidence>
<feature type="binding site" description="axial binding residue" evidence="6">
    <location>
        <position position="50"/>
    </location>
    <ligand>
        <name>heme c</name>
        <dbReference type="ChEBI" id="CHEBI:61717"/>
        <label>1</label>
    </ligand>
    <ligandPart>
        <name>Fe</name>
        <dbReference type="ChEBI" id="CHEBI:18248"/>
    </ligandPart>
</feature>
<dbReference type="InterPro" id="IPR053591">
    <property type="entry name" value="Cytochrome_c"/>
</dbReference>
<feature type="chain" id="PRO_5002098262" evidence="7">
    <location>
        <begin position="22"/>
        <end position="90"/>
    </location>
</feature>
<dbReference type="InterPro" id="IPR036280">
    <property type="entry name" value="Multihaem_cyt_sf"/>
</dbReference>
<dbReference type="KEGG" id="gpi:GPICK_08360"/>
<evidence type="ECO:0000256" key="6">
    <source>
        <dbReference type="PIRSR" id="PIRSR602322-1"/>
    </source>
</evidence>
<keyword evidence="9" id="KW-1185">Reference proteome</keyword>
<gene>
    <name evidence="8" type="ORF">GPICK_08360</name>
</gene>
<feature type="binding site" description="axial binding residue" evidence="6">
    <location>
        <position position="40"/>
    </location>
    <ligand>
        <name>heme c</name>
        <dbReference type="ChEBI" id="CHEBI:61717"/>
        <label>1</label>
    </ligand>
    <ligandPart>
        <name>Fe</name>
        <dbReference type="ChEBI" id="CHEBI:18248"/>
    </ligandPart>
</feature>
<sequence length="90" mass="9934">MNRVIILLIASLWWASLAAGADTLVFPSKNGNVAFNHKKHNDMLRECRFCHDKSPGRIAGFGKDFAHKTCKGCHELRGAGPTKCGLCHKK</sequence>
<keyword evidence="4" id="KW-0249">Electron transport</keyword>
<dbReference type="GO" id="GO:0009055">
    <property type="term" value="F:electron transfer activity"/>
    <property type="evidence" value="ECO:0007669"/>
    <property type="project" value="InterPro"/>
</dbReference>
<feature type="binding site" description="axial binding residue" evidence="6">
    <location>
        <position position="47"/>
    </location>
    <ligand>
        <name>heme c</name>
        <dbReference type="ChEBI" id="CHEBI:61717"/>
        <label>1</label>
    </ligand>
    <ligandPart>
        <name>Fe</name>
        <dbReference type="ChEBI" id="CHEBI:18248"/>
    </ligandPart>
</feature>
<dbReference type="EMBL" id="CP009788">
    <property type="protein sequence ID" value="AJE03364.1"/>
    <property type="molecule type" value="Genomic_DNA"/>
</dbReference>
<keyword evidence="3 6" id="KW-0479">Metal-binding</keyword>
<dbReference type="STRING" id="345632.GPICK_08360"/>
<evidence type="ECO:0000256" key="3">
    <source>
        <dbReference type="ARBA" id="ARBA00022723"/>
    </source>
</evidence>
<evidence type="ECO:0000256" key="2">
    <source>
        <dbReference type="ARBA" id="ARBA00022617"/>
    </source>
</evidence>
<dbReference type="GO" id="GO:0020037">
    <property type="term" value="F:heme binding"/>
    <property type="evidence" value="ECO:0007669"/>
    <property type="project" value="InterPro"/>
</dbReference>
<keyword evidence="7" id="KW-0732">Signal</keyword>
<evidence type="ECO:0000256" key="5">
    <source>
        <dbReference type="ARBA" id="ARBA00023004"/>
    </source>
</evidence>
<dbReference type="OrthoDB" id="5421852at2"/>
<proteinExistence type="predicted"/>
<dbReference type="Proteomes" id="UP000057609">
    <property type="component" value="Chromosome"/>
</dbReference>
<feature type="signal peptide" evidence="7">
    <location>
        <begin position="1"/>
        <end position="21"/>
    </location>
</feature>
<accession>A0A0B5BE11</accession>
<keyword evidence="2 6" id="KW-0349">Heme</keyword>
<name>A0A0B5BE11_9BACT</name>
<feature type="binding site" description="axial binding residue" evidence="6">
    <location>
        <position position="37"/>
    </location>
    <ligand>
        <name>heme c</name>
        <dbReference type="ChEBI" id="CHEBI:61717"/>
        <label>1</label>
    </ligand>
    <ligandPart>
        <name>Fe</name>
        <dbReference type="ChEBI" id="CHEBI:18248"/>
    </ligandPart>
</feature>
<dbReference type="RefSeq" id="WP_039742138.1">
    <property type="nucleotide sequence ID" value="NZ_CP009788.1"/>
</dbReference>
<evidence type="ECO:0000256" key="1">
    <source>
        <dbReference type="ARBA" id="ARBA00022448"/>
    </source>
</evidence>
<keyword evidence="5 6" id="KW-0408">Iron</keyword>
<evidence type="ECO:0000313" key="9">
    <source>
        <dbReference type="Proteomes" id="UP000057609"/>
    </source>
</evidence>
<dbReference type="InterPro" id="IPR002322">
    <property type="entry name" value="Cyt_c_III"/>
</dbReference>
<dbReference type="Gene3D" id="3.90.10.10">
    <property type="entry name" value="Cytochrome C3"/>
    <property type="match status" value="1"/>
</dbReference>
<dbReference type="CDD" id="cd08168">
    <property type="entry name" value="Cytochrom_C3"/>
    <property type="match status" value="1"/>
</dbReference>
<comment type="cofactor">
    <cofactor evidence="6">
        <name>heme c</name>
        <dbReference type="ChEBI" id="CHEBI:61717"/>
    </cofactor>
    <text evidence="6">Binds 4 heme c groups covalently per monomer.</text>
</comment>
<reference evidence="8 9" key="1">
    <citation type="journal article" date="2015" name="Genome Announc.">
        <title>Complete Genome of Geobacter pickeringii G13T, a Metal-Reducing Isolate from Sedimentary Kaolin Deposits.</title>
        <authorList>
            <person name="Badalamenti J.P."/>
            <person name="Bond D.R."/>
        </authorList>
    </citation>
    <scope>NUCLEOTIDE SEQUENCE [LARGE SCALE GENOMIC DNA]</scope>
    <source>
        <strain evidence="8 9">G13</strain>
    </source>
</reference>
<dbReference type="HOGENOM" id="CLU_188310_0_0_7"/>
<dbReference type="SUPFAM" id="SSF48695">
    <property type="entry name" value="Multiheme cytochromes"/>
    <property type="match status" value="1"/>
</dbReference>
<evidence type="ECO:0000313" key="8">
    <source>
        <dbReference type="EMBL" id="AJE03364.1"/>
    </source>
</evidence>
<dbReference type="AlphaFoldDB" id="A0A0B5BE11"/>
<keyword evidence="1" id="KW-0813">Transport</keyword>
<evidence type="ECO:0000256" key="7">
    <source>
        <dbReference type="SAM" id="SignalP"/>
    </source>
</evidence>
<dbReference type="NCBIfam" id="NF043011">
    <property type="entry name" value="CytC7_Geobact"/>
    <property type="match status" value="1"/>
</dbReference>
<dbReference type="PRINTS" id="PR00609">
    <property type="entry name" value="CYTOCHROMEC3"/>
</dbReference>